<sequence>MKDILDMHTHTIASGHAYNTIREMALAAKAKGLEILGIAEHAPNMPGTCHPFYFYNLEVIDRSAYGIELFLGAELNILDEQGSIDLPEELLSRIDYAIASFHEMCCPPTNKEQNTKAMINAMKNPYVNIIGHPDNGNYELDYEAIVLAAKKYNVLLEINNSSMRPTSNRPGALENNRRILTLCQKHNASVILDSDAHSEMGVGNHQYAWQLIEELNFPQELIVNDSREKLMRFLKKRG</sequence>
<dbReference type="SMART" id="SM00481">
    <property type="entry name" value="POLIIIAc"/>
    <property type="match status" value="1"/>
</dbReference>
<dbReference type="InterPro" id="IPR016195">
    <property type="entry name" value="Pol/histidinol_Pase-like"/>
</dbReference>
<keyword evidence="3" id="KW-1185">Reference proteome</keyword>
<name>A0A9Y2AJ39_9FIRM</name>
<evidence type="ECO:0000259" key="1">
    <source>
        <dbReference type="SMART" id="SM00481"/>
    </source>
</evidence>
<dbReference type="RefSeq" id="WP_147669546.1">
    <property type="nucleotide sequence ID" value="NZ_CP120678.1"/>
</dbReference>
<protein>
    <submittedName>
        <fullName evidence="2">Phosphatase</fullName>
    </submittedName>
</protein>
<dbReference type="InterPro" id="IPR003141">
    <property type="entry name" value="Pol/His_phosphatase_N"/>
</dbReference>
<dbReference type="InterPro" id="IPR050243">
    <property type="entry name" value="PHP_phosphatase"/>
</dbReference>
<dbReference type="InterPro" id="IPR004013">
    <property type="entry name" value="PHP_dom"/>
</dbReference>
<dbReference type="PANTHER" id="PTHR36928:SF1">
    <property type="entry name" value="PHOSPHATASE YCDX-RELATED"/>
    <property type="match status" value="1"/>
</dbReference>
<dbReference type="CDD" id="cd07437">
    <property type="entry name" value="PHP_HisPPase_Ycdx_like"/>
    <property type="match status" value="1"/>
</dbReference>
<proteinExistence type="predicted"/>
<dbReference type="KEGG" id="sgbi:P3F81_11990"/>
<reference evidence="2" key="1">
    <citation type="submission" date="2023-03" db="EMBL/GenBank/DDBJ databases">
        <title>Selenobaculum gbiensis gen. nov. sp. nov., a new bacterium isolated from the gut microbiota of IBD patient.</title>
        <authorList>
            <person name="Yeo S."/>
            <person name="Park H."/>
            <person name="Huh C.S."/>
        </authorList>
    </citation>
    <scope>NUCLEOTIDE SEQUENCE</scope>
    <source>
        <strain evidence="2">ICN-92133</strain>
    </source>
</reference>
<dbReference type="Gene3D" id="3.20.20.140">
    <property type="entry name" value="Metal-dependent hydrolases"/>
    <property type="match status" value="1"/>
</dbReference>
<dbReference type="GO" id="GO:0008270">
    <property type="term" value="F:zinc ion binding"/>
    <property type="evidence" value="ECO:0007669"/>
    <property type="project" value="TreeGrafter"/>
</dbReference>
<gene>
    <name evidence="2" type="ORF">P3F81_11990</name>
</gene>
<dbReference type="PANTHER" id="PTHR36928">
    <property type="entry name" value="PHOSPHATASE YCDX-RELATED"/>
    <property type="match status" value="1"/>
</dbReference>
<feature type="domain" description="Polymerase/histidinol phosphatase N-terminal" evidence="1">
    <location>
        <begin position="5"/>
        <end position="79"/>
    </location>
</feature>
<dbReference type="Proteomes" id="UP001243623">
    <property type="component" value="Chromosome"/>
</dbReference>
<dbReference type="GO" id="GO:0005829">
    <property type="term" value="C:cytosol"/>
    <property type="evidence" value="ECO:0007669"/>
    <property type="project" value="TreeGrafter"/>
</dbReference>
<dbReference type="NCBIfam" id="NF006702">
    <property type="entry name" value="PRK09248.1"/>
    <property type="match status" value="1"/>
</dbReference>
<evidence type="ECO:0000313" key="3">
    <source>
        <dbReference type="Proteomes" id="UP001243623"/>
    </source>
</evidence>
<dbReference type="GO" id="GO:0042578">
    <property type="term" value="F:phosphoric ester hydrolase activity"/>
    <property type="evidence" value="ECO:0007669"/>
    <property type="project" value="TreeGrafter"/>
</dbReference>
<organism evidence="2 3">
    <name type="scientific">Selenobaculum gibii</name>
    <dbReference type="NCBI Taxonomy" id="3054208"/>
    <lineage>
        <taxon>Bacteria</taxon>
        <taxon>Bacillati</taxon>
        <taxon>Bacillota</taxon>
        <taxon>Negativicutes</taxon>
        <taxon>Selenomonadales</taxon>
        <taxon>Selenomonadaceae</taxon>
        <taxon>Selenobaculum</taxon>
    </lineage>
</organism>
<dbReference type="EMBL" id="CP120678">
    <property type="protein sequence ID" value="WIW70588.1"/>
    <property type="molecule type" value="Genomic_DNA"/>
</dbReference>
<dbReference type="AlphaFoldDB" id="A0A9Y2AJ39"/>
<dbReference type="SUPFAM" id="SSF89550">
    <property type="entry name" value="PHP domain-like"/>
    <property type="match status" value="1"/>
</dbReference>
<accession>A0A9Y2AJ39</accession>
<evidence type="ECO:0000313" key="2">
    <source>
        <dbReference type="EMBL" id="WIW70588.1"/>
    </source>
</evidence>
<dbReference type="Pfam" id="PF02811">
    <property type="entry name" value="PHP"/>
    <property type="match status" value="1"/>
</dbReference>